<evidence type="ECO:0000313" key="1">
    <source>
        <dbReference type="EMBL" id="PHX56106.1"/>
    </source>
</evidence>
<comment type="caution">
    <text evidence="1">The sequence shown here is derived from an EMBL/GenBank/DDBJ whole genome shotgun (WGS) entry which is preliminary data.</text>
</comment>
<protein>
    <submittedName>
        <fullName evidence="1">DUF433 domain-containing protein</fullName>
    </submittedName>
</protein>
<proteinExistence type="predicted"/>
<name>A0A2G4F2Y0_9CYAN</name>
<dbReference type="EMBL" id="NXIB02000031">
    <property type="protein sequence ID" value="PHX56106.1"/>
    <property type="molecule type" value="Genomic_DNA"/>
</dbReference>
<dbReference type="InterPro" id="IPR007367">
    <property type="entry name" value="DUF433"/>
</dbReference>
<evidence type="ECO:0000313" key="2">
    <source>
        <dbReference type="Proteomes" id="UP000226442"/>
    </source>
</evidence>
<dbReference type="RefSeq" id="WP_096828305.1">
    <property type="nucleotide sequence ID" value="NZ_NXIB02000031.1"/>
</dbReference>
<dbReference type="Gene3D" id="1.10.10.10">
    <property type="entry name" value="Winged helix-like DNA-binding domain superfamily/Winged helix DNA-binding domain"/>
    <property type="match status" value="1"/>
</dbReference>
<dbReference type="InterPro" id="IPR036388">
    <property type="entry name" value="WH-like_DNA-bd_sf"/>
</dbReference>
<dbReference type="Proteomes" id="UP000226442">
    <property type="component" value="Unassembled WGS sequence"/>
</dbReference>
<dbReference type="Pfam" id="PF04255">
    <property type="entry name" value="DUF433"/>
    <property type="match status" value="1"/>
</dbReference>
<dbReference type="InterPro" id="IPR009057">
    <property type="entry name" value="Homeodomain-like_sf"/>
</dbReference>
<dbReference type="SUPFAM" id="SSF46689">
    <property type="entry name" value="Homeodomain-like"/>
    <property type="match status" value="1"/>
</dbReference>
<dbReference type="OrthoDB" id="940717at2"/>
<accession>A0A2G4F2Y0</accession>
<gene>
    <name evidence="1" type="ORF">CP500_007310</name>
</gene>
<keyword evidence="2" id="KW-1185">Reference proteome</keyword>
<sequence length="241" mass="27554">MLDTNYFDPRDIPIYSIPQAAQYLRLRKDRLRDWVGGWFSKTKAEKRFFEPLIKLPHPKNFELLPQSKTTLLSFTNLVEAHVLIAIFKATGFSRKQLSTELDYINDHLSTPQLYGGIEFQIEGIALLFERFGQKLAASDREQEARQILKTYFDRIVRDEAGLPLKLYPFTKLPGADEPKTVMIDPRISFGRPVLAGTGIPTAMLAERYKAGDSIDELAEDYNCDRLQIEEGIRCELPLLAA</sequence>
<dbReference type="AlphaFoldDB" id="A0A2G4F2Y0"/>
<reference evidence="1" key="1">
    <citation type="submission" date="2017-10" db="EMBL/GenBank/DDBJ databases">
        <title>Draft genome sequence of the planktic cyanobacteria Tychonema bourrellyi isolated from alpine lentic freshwater.</title>
        <authorList>
            <person name="Tett A."/>
            <person name="Armanini F."/>
            <person name="Asnicar F."/>
            <person name="Boscaini A."/>
            <person name="Pasolli E."/>
            <person name="Zolfo M."/>
            <person name="Donati C."/>
            <person name="Salmaso N."/>
            <person name="Segata N."/>
        </authorList>
    </citation>
    <scope>NUCLEOTIDE SEQUENCE</scope>
    <source>
        <strain evidence="1">FEM_GT703</strain>
    </source>
</reference>
<organism evidence="1 2">
    <name type="scientific">Tychonema bourrellyi FEM_GT703</name>
    <dbReference type="NCBI Taxonomy" id="2040638"/>
    <lineage>
        <taxon>Bacteria</taxon>
        <taxon>Bacillati</taxon>
        <taxon>Cyanobacteriota</taxon>
        <taxon>Cyanophyceae</taxon>
        <taxon>Oscillatoriophycideae</taxon>
        <taxon>Oscillatoriales</taxon>
        <taxon>Microcoleaceae</taxon>
        <taxon>Tychonema</taxon>
    </lineage>
</organism>